<feature type="transmembrane region" description="Helical" evidence="2">
    <location>
        <begin position="200"/>
        <end position="222"/>
    </location>
</feature>
<comment type="caution">
    <text evidence="3">The sequence shown here is derived from an EMBL/GenBank/DDBJ whole genome shotgun (WGS) entry which is preliminary data.</text>
</comment>
<dbReference type="AlphaFoldDB" id="X8AA56"/>
<dbReference type="GO" id="GO:0051301">
    <property type="term" value="P:cell division"/>
    <property type="evidence" value="ECO:0007669"/>
    <property type="project" value="UniProtKB-KW"/>
</dbReference>
<dbReference type="PATRIC" id="fig|1299334.3.peg.6674"/>
<keyword evidence="2" id="KW-0472">Membrane</keyword>
<keyword evidence="3" id="KW-0131">Cell cycle</keyword>
<reference evidence="3" key="1">
    <citation type="submission" date="2014-01" db="EMBL/GenBank/DDBJ databases">
        <authorList>
            <person name="Brown-Elliot B."/>
            <person name="Wallace R."/>
            <person name="Lenaerts A."/>
            <person name="Ordway D."/>
            <person name="DeGroote M.A."/>
            <person name="Parker T."/>
            <person name="Sizemore C."/>
            <person name="Tallon L.J."/>
            <person name="Sadzewicz L.K."/>
            <person name="Sengamalay N."/>
            <person name="Fraser C.M."/>
            <person name="Hine E."/>
            <person name="Shefchek K.A."/>
            <person name="Das S.P."/>
            <person name="Tettelin H."/>
        </authorList>
    </citation>
    <scope>NUCLEOTIDE SEQUENCE [LARGE SCALE GENOMIC DNA]</scope>
    <source>
        <strain evidence="3">4042</strain>
    </source>
</reference>
<evidence type="ECO:0000256" key="1">
    <source>
        <dbReference type="SAM" id="MobiDB-lite"/>
    </source>
</evidence>
<sequence length="306" mass="33225">MLRPTTPLGRSPEKTGHIIMKLRIDTTGVTFLCTRIPEQRTNFDTGAPHIDKATGQALWLVQLIALDATGGEVLAVTVIGEPKAIVGQPVAVSGLVALPWSQDGRSGIAYRAEAITAAADPAAAARRRPAGPLTEGLARQHPHERELSGQPPRNTTTRRNGKRAIMSNTSNRKNHNTSQSSNDEWIGELIWSLAKAAGQLLWWAILFPTLSIPVILTIWVAIAHGTRAGLLTAVLAVAAYIGWAVVEPSSFTVWVTTPVRQRSLSWWRYRRNWESVCTLHGLTARLGDRTLAPALRSVQIGSPPTC</sequence>
<keyword evidence="3" id="KW-0132">Cell division</keyword>
<protein>
    <submittedName>
        <fullName evidence="3">Cell division FtsK/SpoIIIE domain protein</fullName>
    </submittedName>
</protein>
<keyword evidence="2" id="KW-0812">Transmembrane</keyword>
<feature type="region of interest" description="Disordered" evidence="1">
    <location>
        <begin position="121"/>
        <end position="180"/>
    </location>
</feature>
<accession>X8AA56</accession>
<dbReference type="EMBL" id="JAOB01000062">
    <property type="protein sequence ID" value="EUA27848.1"/>
    <property type="molecule type" value="Genomic_DNA"/>
</dbReference>
<evidence type="ECO:0000256" key="2">
    <source>
        <dbReference type="SAM" id="Phobius"/>
    </source>
</evidence>
<keyword evidence="2" id="KW-1133">Transmembrane helix</keyword>
<evidence type="ECO:0000313" key="3">
    <source>
        <dbReference type="EMBL" id="EUA27848.1"/>
    </source>
</evidence>
<proteinExistence type="predicted"/>
<name>X8AA56_MYCXE</name>
<gene>
    <name evidence="3" type="ORF">I553_9176</name>
</gene>
<organism evidence="3">
    <name type="scientific">Mycobacterium xenopi 4042</name>
    <dbReference type="NCBI Taxonomy" id="1299334"/>
    <lineage>
        <taxon>Bacteria</taxon>
        <taxon>Bacillati</taxon>
        <taxon>Actinomycetota</taxon>
        <taxon>Actinomycetes</taxon>
        <taxon>Mycobacteriales</taxon>
        <taxon>Mycobacteriaceae</taxon>
        <taxon>Mycobacterium</taxon>
    </lineage>
</organism>
<feature type="transmembrane region" description="Helical" evidence="2">
    <location>
        <begin position="228"/>
        <end position="246"/>
    </location>
</feature>
<feature type="compositionally biased region" description="Polar residues" evidence="1">
    <location>
        <begin position="166"/>
        <end position="180"/>
    </location>
</feature>